<reference evidence="2 3" key="1">
    <citation type="journal article" date="2011" name="J. Bacteriol.">
        <title>Genome sequence of the verrucomicrobium Opitutus terrae PB90-1, an abundant inhabitant of rice paddy soil ecosystems.</title>
        <authorList>
            <person name="van Passel M.W."/>
            <person name="Kant R."/>
            <person name="Palva A."/>
            <person name="Copeland A."/>
            <person name="Lucas S."/>
            <person name="Lapidus A."/>
            <person name="Glavina del Rio T."/>
            <person name="Pitluck S."/>
            <person name="Goltsman E."/>
            <person name="Clum A."/>
            <person name="Sun H."/>
            <person name="Schmutz J."/>
            <person name="Larimer F.W."/>
            <person name="Land M.L."/>
            <person name="Hauser L."/>
            <person name="Kyrpides N."/>
            <person name="Mikhailova N."/>
            <person name="Richardson P.P."/>
            <person name="Janssen P.H."/>
            <person name="de Vos W.M."/>
            <person name="Smidt H."/>
        </authorList>
    </citation>
    <scope>NUCLEOTIDE SEQUENCE [LARGE SCALE GENOMIC DNA]</scope>
    <source>
        <strain evidence="3">DSM 11246 / JCM 15787 / PB90-1</strain>
    </source>
</reference>
<dbReference type="KEGG" id="ote:Oter_1680"/>
<evidence type="ECO:0000313" key="3">
    <source>
        <dbReference type="Proteomes" id="UP000007013"/>
    </source>
</evidence>
<organism evidence="2 3">
    <name type="scientific">Opitutus terrae (strain DSM 11246 / JCM 15787 / PB90-1)</name>
    <dbReference type="NCBI Taxonomy" id="452637"/>
    <lineage>
        <taxon>Bacteria</taxon>
        <taxon>Pseudomonadati</taxon>
        <taxon>Verrucomicrobiota</taxon>
        <taxon>Opitutia</taxon>
        <taxon>Opitutales</taxon>
        <taxon>Opitutaceae</taxon>
        <taxon>Opitutus</taxon>
    </lineage>
</organism>
<dbReference type="HOGENOM" id="CLU_1111022_0_0_0"/>
<dbReference type="Proteomes" id="UP000007013">
    <property type="component" value="Chromosome"/>
</dbReference>
<evidence type="ECO:0000313" key="2">
    <source>
        <dbReference type="EMBL" id="ACB74964.1"/>
    </source>
</evidence>
<protein>
    <recommendedName>
        <fullName evidence="4">Tetratricopeptide TPR_2 repeat protein</fullName>
    </recommendedName>
</protein>
<name>B1ZUT0_OPITP</name>
<accession>B1ZUT0</accession>
<dbReference type="RefSeq" id="WP_012374501.1">
    <property type="nucleotide sequence ID" value="NC_010571.1"/>
</dbReference>
<gene>
    <name evidence="2" type="ordered locus">Oter_1680</name>
</gene>
<dbReference type="STRING" id="452637.Oter_1680"/>
<dbReference type="InterPro" id="IPR011990">
    <property type="entry name" value="TPR-like_helical_dom_sf"/>
</dbReference>
<sequence>MKTKLLTLVIMLVTAAGLVAADDPLAAGAAALNANQLDTADALLTPLAAVEKPDPRVFLQLSELRVRQGRAKDAVGFAEKAVAAAPGEARLHSNLGRVLSVRIGEVNFLHQGLLAGRMREAFEKSIELDPEHMDGYFGLARYYTNAPAIVGGGREPAERYAREIEKRNPQLGTLELARIAERFGDPAGALVLYTKAATAQPDNAAIEESLGRVNEALGNAAAARPHYEKALALASDRRGAREALARLDAPKS</sequence>
<dbReference type="eggNOG" id="COG0457">
    <property type="taxonomic scope" value="Bacteria"/>
</dbReference>
<feature type="signal peptide" evidence="1">
    <location>
        <begin position="1"/>
        <end position="21"/>
    </location>
</feature>
<evidence type="ECO:0008006" key="4">
    <source>
        <dbReference type="Google" id="ProtNLM"/>
    </source>
</evidence>
<dbReference type="OrthoDB" id="197122at2"/>
<dbReference type="EMBL" id="CP001032">
    <property type="protein sequence ID" value="ACB74964.1"/>
    <property type="molecule type" value="Genomic_DNA"/>
</dbReference>
<proteinExistence type="predicted"/>
<keyword evidence="1" id="KW-0732">Signal</keyword>
<dbReference type="SUPFAM" id="SSF48452">
    <property type="entry name" value="TPR-like"/>
    <property type="match status" value="1"/>
</dbReference>
<dbReference type="Pfam" id="PF13432">
    <property type="entry name" value="TPR_16"/>
    <property type="match status" value="1"/>
</dbReference>
<dbReference type="AlphaFoldDB" id="B1ZUT0"/>
<dbReference type="Gene3D" id="1.25.40.10">
    <property type="entry name" value="Tetratricopeptide repeat domain"/>
    <property type="match status" value="2"/>
</dbReference>
<feature type="chain" id="PRO_5002772132" description="Tetratricopeptide TPR_2 repeat protein" evidence="1">
    <location>
        <begin position="22"/>
        <end position="252"/>
    </location>
</feature>
<evidence type="ECO:0000256" key="1">
    <source>
        <dbReference type="SAM" id="SignalP"/>
    </source>
</evidence>
<keyword evidence="3" id="KW-1185">Reference proteome</keyword>